<organism evidence="2 3">
    <name type="scientific">Caenorhabditis japonica</name>
    <dbReference type="NCBI Taxonomy" id="281687"/>
    <lineage>
        <taxon>Eukaryota</taxon>
        <taxon>Metazoa</taxon>
        <taxon>Ecdysozoa</taxon>
        <taxon>Nematoda</taxon>
        <taxon>Chromadorea</taxon>
        <taxon>Rhabditida</taxon>
        <taxon>Rhabditina</taxon>
        <taxon>Rhabditomorpha</taxon>
        <taxon>Rhabditoidea</taxon>
        <taxon>Rhabditidae</taxon>
        <taxon>Peloderinae</taxon>
        <taxon>Caenorhabditis</taxon>
    </lineage>
</organism>
<proteinExistence type="predicted"/>
<reference evidence="2" key="2">
    <citation type="submission" date="2022-06" db="UniProtKB">
        <authorList>
            <consortium name="EnsemblMetazoa"/>
        </authorList>
    </citation>
    <scope>IDENTIFICATION</scope>
    <source>
        <strain evidence="2">DF5081</strain>
    </source>
</reference>
<feature type="chain" id="PRO_5035882272" evidence="1">
    <location>
        <begin position="22"/>
        <end position="337"/>
    </location>
</feature>
<accession>A0A8R1HVR9</accession>
<dbReference type="Proteomes" id="UP000005237">
    <property type="component" value="Unassembled WGS sequence"/>
</dbReference>
<evidence type="ECO:0000256" key="1">
    <source>
        <dbReference type="SAM" id="SignalP"/>
    </source>
</evidence>
<evidence type="ECO:0000313" key="2">
    <source>
        <dbReference type="EnsemblMetazoa" id="CJA12379.1"/>
    </source>
</evidence>
<dbReference type="EnsemblMetazoa" id="CJA12379.1">
    <property type="protein sequence ID" value="CJA12379.1"/>
    <property type="gene ID" value="WBGene00131583"/>
</dbReference>
<reference evidence="3" key="1">
    <citation type="submission" date="2010-08" db="EMBL/GenBank/DDBJ databases">
        <authorList>
            <consortium name="Caenorhabditis japonica Sequencing Consortium"/>
            <person name="Wilson R.K."/>
        </authorList>
    </citation>
    <scope>NUCLEOTIDE SEQUENCE [LARGE SCALE GENOMIC DNA]</scope>
    <source>
        <strain evidence="3">DF5081</strain>
    </source>
</reference>
<keyword evidence="1" id="KW-0732">Signal</keyword>
<keyword evidence="3" id="KW-1185">Reference proteome</keyword>
<dbReference type="OMA" id="EFHCHTV"/>
<protein>
    <submittedName>
        <fullName evidence="2">Uncharacterized protein</fullName>
    </submittedName>
</protein>
<evidence type="ECO:0000313" key="3">
    <source>
        <dbReference type="Proteomes" id="UP000005237"/>
    </source>
</evidence>
<name>A0A8R1HVR9_CAEJA</name>
<dbReference type="AlphaFoldDB" id="A0A8R1HVR9"/>
<feature type="signal peptide" evidence="1">
    <location>
        <begin position="1"/>
        <end position="21"/>
    </location>
</feature>
<sequence length="337" mass="38645">MKISLLVFLLWSLAFSELTECLQHHQKVKRHQKQVAYHPRYDTVRVPFHVNETQGSVTEQVFLAYQWDAISHNKSLAVNFTIIATDFLTLSAGRCGHKLFETLALIKNSTYIWHQEWAESLNAGIDYICDSYNNFEINFTISCKTGCNGTIYFSMIPFEIETERKMRVQETKGIIEYKTPGNNIPQVVPMEIGPSIESAFVSPQVRVQLNVKYSTDYIAGFGKCGLIYFGFKGFPGHKKYVFDWEETRLMRMAKATQCPENLSDSLDFIMVSKNPGNGTFRYQILRVTDEMQNHPMSFFSLVELSTNERRQMESESKVGVVVNLTLTPIIVLVLIIL</sequence>